<protein>
    <submittedName>
        <fullName evidence="2">Large heme utilization/adhesion protein</fullName>
    </submittedName>
</protein>
<dbReference type="EMBL" id="CP003789">
    <property type="protein sequence ID" value="AGA64561.1"/>
    <property type="molecule type" value="Genomic_DNA"/>
</dbReference>
<keyword evidence="1" id="KW-1133">Transmembrane helix</keyword>
<dbReference type="PATRIC" id="fig|1215343.11.peg.579"/>
<gene>
    <name evidence="2" type="ordered locus">B488_05690</name>
</gene>
<dbReference type="Proteomes" id="UP000010799">
    <property type="component" value="Chromosome"/>
</dbReference>
<name>L0EW15_LIBCB</name>
<feature type="transmembrane region" description="Helical" evidence="1">
    <location>
        <begin position="24"/>
        <end position="47"/>
    </location>
</feature>
<keyword evidence="1" id="KW-0472">Membrane</keyword>
<evidence type="ECO:0000256" key="1">
    <source>
        <dbReference type="SAM" id="Phobius"/>
    </source>
</evidence>
<evidence type="ECO:0000313" key="3">
    <source>
        <dbReference type="Proteomes" id="UP000010799"/>
    </source>
</evidence>
<keyword evidence="1" id="KW-0812">Transmembrane</keyword>
<organism evidence="2 3">
    <name type="scientific">Liberibacter crescens (strain BT-1)</name>
    <dbReference type="NCBI Taxonomy" id="1215343"/>
    <lineage>
        <taxon>Bacteria</taxon>
        <taxon>Pseudomonadati</taxon>
        <taxon>Pseudomonadota</taxon>
        <taxon>Alphaproteobacteria</taxon>
        <taxon>Hyphomicrobiales</taxon>
        <taxon>Rhizobiaceae</taxon>
        <taxon>Liberibacter</taxon>
    </lineage>
</organism>
<dbReference type="eggNOG" id="COG3164">
    <property type="taxonomic scope" value="Bacteria"/>
</dbReference>
<dbReference type="STRING" id="1215343.B488_05690"/>
<keyword evidence="3" id="KW-1185">Reference proteome</keyword>
<reference evidence="2 3" key="1">
    <citation type="journal article" date="2012" name="Stand. Genomic Sci.">
        <title>Complete genome sequence of Liberibacter crescens BT-1.</title>
        <authorList>
            <person name="Leonard M.T."/>
            <person name="Fagen J.R."/>
            <person name="Davis-Richardson A.G."/>
            <person name="Davis M.J."/>
            <person name="Triplett E.W."/>
        </authorList>
    </citation>
    <scope>NUCLEOTIDE SEQUENCE [LARGE SCALE GENOMIC DNA]</scope>
    <source>
        <strain evidence="2 3">BT-1</strain>
    </source>
</reference>
<dbReference type="AlphaFoldDB" id="L0EW15"/>
<dbReference type="KEGG" id="lcc:B488_05690"/>
<dbReference type="HOGENOM" id="CLU_007198_1_0_5"/>
<proteinExistence type="predicted"/>
<sequence>MPEAESRKMNTVFSSSLRYNSFSLMFRVSFLIAIMLLFILIGLFCIFNLQMFNQKIKAHITNVLNQTFSQQYHVKIGSSLVNFDSRGQLGVEIKDFKLISINHSIPCDIKNIRISFNPWYFLVGSVAITKVDVSGLVFKQKLQEKEPFFGFSRWRVDAFPDYIECIFKFFDKFSVFVAQDALARLSGLSFTIVDDQHRSSPFVIRIENLLIYDQKASSMLIESNILLNRKKVHLMLVANKQNSKIMSFKGTLSDVPLRQLTLEYNHNHGLDADSVITFSVQRANHKKKPSFSTIINVHEGTMYYYGISEKLRSARLELEYDNNRHAMNIRPSIILLSNLSLPFSGLLIDLERLDSKVKHKFNEGIGIDILLKGGQFKEKALDQDSLIFDVKVSGEYSPVEKELYMDNLDLSSPLGAIFGSLKIRYDQKNSPEISFGGHAESIKTAAIKQFWPFWVTPDVHNWVEQNLYGGTVSDASISIFIAQGRLNNKSFSELQFTPQELKISFDIEKTSLNIIKDIPPLKDTIAHFDLLGSVVNINIKKGTAYFLSGHNISLVGGSFVMPSIYEKPLMSEIRFSLSGDVDTMSELLSYKPFQRYQGRYGFKNISGHIEADIEARVYLADQSLLEKSTYKVNFQLHDVQLLQFPWLPLTQLKGSFNGDSRIIHLNATGKINKIDSEISIDEPIDNDYSKKRIILLTIRSRNNRKKNVFEDIKNYIGGSMKIEMQNIDEKRQKVNIDLIRATMFIPWFGWYKPFGRSAHLVFDLMNDSAIQLSNIRFESGGAIALGDISFDNKKMLVMKFSKLRFSSEDNFSLNLNQSKQGWDIILNGKALDVRSLVNQLRYKKNNDFQDYASVALHINIDKVIGFNDQFLNSFRGSLVMNKGIFLKAGFSSNMQNGKLVTANKEKDQKTLIINSNDAGILAKFFDCYRRMKGGSLDLRVDIESRKQINGQLEVSNFSLVDEKNLQFLVSVPVDQNGRSLNGAVKRDINISSGDFQKFFVNFNAGEGNVIIKNGILRGSLVGASFQGTLRDVSNKIDMTGTFMPIYGLNQLFSKVPLIGTILGNGQDHGLIGITFKLSGDSDLPKLSVNPLSLIAPGVFRKIFAYQ</sequence>
<dbReference type="RefSeq" id="WP_015272988.1">
    <property type="nucleotide sequence ID" value="NC_019907.1"/>
</dbReference>
<evidence type="ECO:0000313" key="2">
    <source>
        <dbReference type="EMBL" id="AGA64561.1"/>
    </source>
</evidence>
<accession>L0EW15</accession>